<evidence type="ECO:0000256" key="5">
    <source>
        <dbReference type="ARBA" id="ARBA00022737"/>
    </source>
</evidence>
<dbReference type="Proteomes" id="UP000034805">
    <property type="component" value="Unassembled WGS sequence"/>
</dbReference>
<feature type="compositionally biased region" description="Basic and acidic residues" evidence="9">
    <location>
        <begin position="1089"/>
        <end position="1114"/>
    </location>
</feature>
<keyword evidence="8" id="KW-0175">Coiled coil</keyword>
<dbReference type="GO" id="GO:0000226">
    <property type="term" value="P:microtubule cytoskeleton organization"/>
    <property type="evidence" value="ECO:0007669"/>
    <property type="project" value="TreeGrafter"/>
</dbReference>
<dbReference type="GO" id="GO:0008017">
    <property type="term" value="F:microtubule binding"/>
    <property type="evidence" value="ECO:0007669"/>
    <property type="project" value="InterPro"/>
</dbReference>
<proteinExistence type="predicted"/>
<feature type="compositionally biased region" description="Basic and acidic residues" evidence="9">
    <location>
        <begin position="365"/>
        <end position="392"/>
    </location>
</feature>
<feature type="domain" description="MAP2/Tau projection" evidence="10">
    <location>
        <begin position="480"/>
        <end position="671"/>
    </location>
</feature>
<gene>
    <name evidence="11" type="ORF">Z043_107688</name>
</gene>
<evidence type="ECO:0000256" key="3">
    <source>
        <dbReference type="ARBA" id="ARBA00022553"/>
    </source>
</evidence>
<feature type="region of interest" description="Disordered" evidence="9">
    <location>
        <begin position="86"/>
        <end position="111"/>
    </location>
</feature>
<dbReference type="InterPro" id="IPR001084">
    <property type="entry name" value="MAP_tubulin-bd_rpt"/>
</dbReference>
<evidence type="ECO:0000256" key="4">
    <source>
        <dbReference type="ARBA" id="ARBA00022701"/>
    </source>
</evidence>
<dbReference type="PANTHER" id="PTHR11501:SF15">
    <property type="entry name" value="MICROTUBULE-ASSOCIATED PROTEIN 2"/>
    <property type="match status" value="1"/>
</dbReference>
<dbReference type="PROSITE" id="PS00229">
    <property type="entry name" value="TAU_MAP_1"/>
    <property type="match status" value="1"/>
</dbReference>
<feature type="region of interest" description="Disordered" evidence="9">
    <location>
        <begin position="365"/>
        <end position="480"/>
    </location>
</feature>
<dbReference type="Pfam" id="PF00418">
    <property type="entry name" value="Tubulin-binding"/>
    <property type="match status" value="3"/>
</dbReference>
<feature type="region of interest" description="Disordered" evidence="9">
    <location>
        <begin position="164"/>
        <end position="187"/>
    </location>
</feature>
<feature type="domain" description="MAP2/Tau projection" evidence="10">
    <location>
        <begin position="1191"/>
        <end position="1484"/>
    </location>
</feature>
<feature type="region of interest" description="Disordered" evidence="9">
    <location>
        <begin position="1071"/>
        <end position="1244"/>
    </location>
</feature>
<dbReference type="STRING" id="113540.ENSSFOP00015035087"/>
<dbReference type="EMBL" id="JARO02002220">
    <property type="protein sequence ID" value="KPP73242.1"/>
    <property type="molecule type" value="Genomic_DNA"/>
</dbReference>
<feature type="region of interest" description="Disordered" evidence="9">
    <location>
        <begin position="559"/>
        <end position="582"/>
    </location>
</feature>
<feature type="region of interest" description="Disordered" evidence="9">
    <location>
        <begin position="204"/>
        <end position="280"/>
    </location>
</feature>
<organism evidence="11 12">
    <name type="scientific">Scleropages formosus</name>
    <name type="common">Asian bonytongue</name>
    <name type="synonym">Osteoglossum formosum</name>
    <dbReference type="NCBI Taxonomy" id="113540"/>
    <lineage>
        <taxon>Eukaryota</taxon>
        <taxon>Metazoa</taxon>
        <taxon>Chordata</taxon>
        <taxon>Craniata</taxon>
        <taxon>Vertebrata</taxon>
        <taxon>Euteleostomi</taxon>
        <taxon>Actinopterygii</taxon>
        <taxon>Neopterygii</taxon>
        <taxon>Teleostei</taxon>
        <taxon>Osteoglossocephala</taxon>
        <taxon>Osteoglossomorpha</taxon>
        <taxon>Osteoglossiformes</taxon>
        <taxon>Osteoglossidae</taxon>
        <taxon>Scleropages</taxon>
    </lineage>
</organism>
<feature type="compositionally biased region" description="Basic and acidic residues" evidence="9">
    <location>
        <begin position="983"/>
        <end position="994"/>
    </location>
</feature>
<keyword evidence="4 7" id="KW-0493">Microtubule</keyword>
<evidence type="ECO:0000256" key="1">
    <source>
        <dbReference type="ARBA" id="ARBA00004245"/>
    </source>
</evidence>
<feature type="compositionally biased region" description="Low complexity" evidence="9">
    <location>
        <begin position="1078"/>
        <end position="1088"/>
    </location>
</feature>
<dbReference type="GO" id="GO:0005874">
    <property type="term" value="C:microtubule"/>
    <property type="evidence" value="ECO:0007669"/>
    <property type="project" value="UniProtKB-KW"/>
</dbReference>
<keyword evidence="2 7" id="KW-0963">Cytoplasm</keyword>
<feature type="region of interest" description="Disordered" evidence="9">
    <location>
        <begin position="692"/>
        <end position="737"/>
    </location>
</feature>
<feature type="compositionally biased region" description="Basic and acidic residues" evidence="9">
    <location>
        <begin position="1432"/>
        <end position="1454"/>
    </location>
</feature>
<feature type="compositionally biased region" description="Basic and acidic residues" evidence="9">
    <location>
        <begin position="1001"/>
        <end position="1020"/>
    </location>
</feature>
<feature type="compositionally biased region" description="Basic and acidic residues" evidence="9">
    <location>
        <begin position="1502"/>
        <end position="1519"/>
    </location>
</feature>
<feature type="compositionally biased region" description="Low complexity" evidence="9">
    <location>
        <begin position="1536"/>
        <end position="1551"/>
    </location>
</feature>
<evidence type="ECO:0000313" key="11">
    <source>
        <dbReference type="EMBL" id="KPP73242.1"/>
    </source>
</evidence>
<dbReference type="GO" id="GO:0031175">
    <property type="term" value="P:neuron projection development"/>
    <property type="evidence" value="ECO:0007669"/>
    <property type="project" value="TreeGrafter"/>
</dbReference>
<feature type="region of interest" description="Disordered" evidence="9">
    <location>
        <begin position="1288"/>
        <end position="1607"/>
    </location>
</feature>
<feature type="compositionally biased region" description="Low complexity" evidence="9">
    <location>
        <begin position="1557"/>
        <end position="1574"/>
    </location>
</feature>
<accession>A0A0P7XA09</accession>
<protein>
    <recommendedName>
        <fullName evidence="7">Microtubule-associated protein</fullName>
    </recommendedName>
</protein>
<evidence type="ECO:0000313" key="12">
    <source>
        <dbReference type="Proteomes" id="UP000034805"/>
    </source>
</evidence>
<keyword evidence="5" id="KW-0677">Repeat</keyword>
<feature type="compositionally biased region" description="Polar residues" evidence="9">
    <location>
        <begin position="165"/>
        <end position="176"/>
    </location>
</feature>
<feature type="region of interest" description="Disordered" evidence="9">
    <location>
        <begin position="918"/>
        <end position="945"/>
    </location>
</feature>
<feature type="non-terminal residue" evidence="11">
    <location>
        <position position="1"/>
    </location>
</feature>
<feature type="compositionally biased region" description="Polar residues" evidence="9">
    <location>
        <begin position="1143"/>
        <end position="1152"/>
    </location>
</feature>
<evidence type="ECO:0000256" key="8">
    <source>
        <dbReference type="SAM" id="Coils"/>
    </source>
</evidence>
<dbReference type="PANTHER" id="PTHR11501">
    <property type="entry name" value="MICROTUBULE-ASSOCIATED PROTEIN"/>
    <property type="match status" value="1"/>
</dbReference>
<comment type="caution">
    <text evidence="11">The sequence shown here is derived from an EMBL/GenBank/DDBJ whole genome shotgun (WGS) entry which is preliminary data.</text>
</comment>
<feature type="compositionally biased region" description="Basic and acidic residues" evidence="9">
    <location>
        <begin position="229"/>
        <end position="267"/>
    </location>
</feature>
<name>A0A0P7XA09_SCLFO</name>
<feature type="compositionally biased region" description="Polar residues" evidence="9">
    <location>
        <begin position="1581"/>
        <end position="1590"/>
    </location>
</feature>
<feature type="compositionally biased region" description="Basic and acidic residues" evidence="9">
    <location>
        <begin position="304"/>
        <end position="330"/>
    </location>
</feature>
<feature type="compositionally biased region" description="Basic and acidic residues" evidence="9">
    <location>
        <begin position="440"/>
        <end position="473"/>
    </location>
</feature>
<sequence length="1795" mass="197887">VGDEEKAVPLQRFQNSRERCKFLAPSISVSVPDDDPYHSDEEYYEHPLFSPEWTHYGCRPSGQAAAAAFRQIEEEDTFEVLTAVHEEEDIEAAAHKEQEQQTSGKEPELGPTAKLLEQTEDLWKTHAQPCLQVKAASVSTGVANMKALDSGLEHCPQEALKMDTENPTWRGQTSPADTDFPKVGGYPEELTTQLKSILVPADAKKFASSDNHSTEQVLKEEYSSNGLHQSKETTEPTSKKHEESTGPRERDHKMDSPKETAEMDDKIITGTTSEAQPLAEVVESSSVVAKSVEPLSHETSAALEEIKSDTSVDPERICKKGMTESDEKEKDIALDAEQLDFHEEPTHSKPCMVLGQGSVEEHDVPCVKDRDKAFPQEKSTTEKEDSRLHPDIVDPSSTLDMYLESSESDKSGMSSYFETSAVKEDYSGGQNEGYYELTDITEKKAETQPSEDRKSPVGELKTHPSTERRDECRLSPSKLSMDQRSYSLNIPFASMEQGGGQGQLRNFSPLATDILSYTSGSLDESADYLPVTTPSAEKPPAFPPFILGSFTSVTAPPCEATADTKASPQAESPESPLPMKYNNKNTTIMAPDLPEMLDLAGTRSRITSEGTDHEITRRKSVPADVSAYIGHSLAHLGFMDQSQKATGNESQIDDLGYCVFNEYSGPMPSPADVHSPMDPLPPQIFTTMPSEDEKDVGLITADEERDQNEQEQKVKVKDETKDNEEAAEVSSASKDVKIQESVKELGEDSLIADARIAAGEIKTAANIPTSLYEHEPNKVSIKTELASDIKDQIIPEVEEQDLSREVSPIPPEKFGIEAKEAQPEIQTESLMTPTVVLTTDEAKMESEENSKLTVEDQIATYERQIHKLETENRPLSVEEERELQELREKVKDKPDLVHQEAYEEVDAEDVYQLTSIGKDRITRPVEPSPTSSMESTAEEEVQQDLKNEEVASLKAKISGEALKSNTEGNLCVSGPLLVKKFEEAPEAEDVKDLEAVSEGSTTEKKPDTVEVDMSKQKEEEVAPMIEDGFSPETEPLVPMETTTEEHLDVCEPDNSQLNSVEVFPNQMKIVSPKKEPISPSATPSVSSSTEEKVDVNILEKPKVREEPSETDFMKPSEVNTEEVKVLDINAPRKLEQPEDTGHSKVQLTQSESLEALAPEVSTKPDVPFCTQPWESVSVTSTEEKYKVKEDDAELTEDHESLHELEAPAALEKDESQEKSSNKTKGDKEQSEGRELVETTEATGRELVEPHAIIKSIVTVEEDFITVVQTIDEGVEPGHSVHFSTHLEECQQPNAKEEEQDEKDDTAELSREIEVEAASVEEVSDIPESQDIQDSPLKEVVPESECQTEPYDDYKDETTIDDSILDTDSAWVDTQDEDRSMATEPIEPLPKIQSPVKKPVVKKQPKEKPTGRLKGRVSSLDRKPTQREFNVVLREEAKNKKAIIKKADLTKKFDTQTRSPSRKSVLKPAVRQPRPIQPHACAKRKPTGLGSLEDRQPINLARRSLERTSDRSSRSPEKRSSLPRPTAMLSHRAPAGSQDESSTSITCSSMDSTRSRSARSGSSTPRTPGSTSVTPSTPPSYSCRTPGTPGTPSYPRTPGTPKSLSLSQERKVAIIRTPPKSPATTPKQLRVIHQPLPDLKNVKSKIGSTENIKYQPKAGQVYIQNKKIDVSHVTSKCGSLSNIHHRPGGGNVRIESVKLDFKEKAQAKVGSLDNAHHIPGGGHIHIESHKLTFRESAKARVDHGAEIVTQSPVLSGTASPHRLSNISSTGSINLLESPQLATLAEDVTAALAKQGL</sequence>
<dbReference type="Pfam" id="PF08377">
    <property type="entry name" value="MAP2_projctn"/>
    <property type="match status" value="2"/>
</dbReference>
<feature type="region of interest" description="Disordered" evidence="9">
    <location>
        <begin position="300"/>
        <end position="330"/>
    </location>
</feature>
<dbReference type="PROSITE" id="PS51491">
    <property type="entry name" value="TAU_MAP_2"/>
    <property type="match status" value="3"/>
</dbReference>
<dbReference type="GO" id="GO:0043005">
    <property type="term" value="C:neuron projection"/>
    <property type="evidence" value="ECO:0007669"/>
    <property type="project" value="TreeGrafter"/>
</dbReference>
<feature type="coiled-coil region" evidence="8">
    <location>
        <begin position="844"/>
        <end position="871"/>
    </location>
</feature>
<keyword evidence="6 7" id="KW-0206">Cytoskeleton</keyword>
<comment type="subcellular location">
    <subcellularLocation>
        <location evidence="1 7">Cytoplasm</location>
        <location evidence="1 7">Cytoskeleton</location>
    </subcellularLocation>
</comment>
<dbReference type="InterPro" id="IPR027324">
    <property type="entry name" value="MAP2/MAP4/Tau"/>
</dbReference>
<evidence type="ECO:0000259" key="10">
    <source>
        <dbReference type="Pfam" id="PF08377"/>
    </source>
</evidence>
<feature type="compositionally biased region" description="Basic and acidic residues" evidence="9">
    <location>
        <begin position="1121"/>
        <end position="1142"/>
    </location>
</feature>
<reference evidence="11 12" key="1">
    <citation type="submission" date="2015-08" db="EMBL/GenBank/DDBJ databases">
        <title>The genome of the Asian arowana (Scleropages formosus).</title>
        <authorList>
            <person name="Tan M.H."/>
            <person name="Gan H.M."/>
            <person name="Croft L.J."/>
            <person name="Austin C.M."/>
        </authorList>
    </citation>
    <scope>NUCLEOTIDE SEQUENCE [LARGE SCALE GENOMIC DNA]</scope>
    <source>
        <strain evidence="11">Aro1</strain>
    </source>
</reference>
<feature type="region of interest" description="Disordered" evidence="9">
    <location>
        <begin position="983"/>
        <end position="1045"/>
    </location>
</feature>
<evidence type="ECO:0000256" key="7">
    <source>
        <dbReference type="RuleBase" id="RU000686"/>
    </source>
</evidence>
<dbReference type="InterPro" id="IPR013588">
    <property type="entry name" value="MAP2_projctn"/>
</dbReference>
<evidence type="ECO:0000256" key="2">
    <source>
        <dbReference type="ARBA" id="ARBA00022490"/>
    </source>
</evidence>
<evidence type="ECO:0000256" key="6">
    <source>
        <dbReference type="ARBA" id="ARBA00023212"/>
    </source>
</evidence>
<evidence type="ECO:0000256" key="9">
    <source>
        <dbReference type="SAM" id="MobiDB-lite"/>
    </source>
</evidence>
<feature type="compositionally biased region" description="Basic and acidic residues" evidence="9">
    <location>
        <begin position="1181"/>
        <end position="1244"/>
    </location>
</feature>
<feature type="compositionally biased region" description="Basic and acidic residues" evidence="9">
    <location>
        <begin position="707"/>
        <end position="724"/>
    </location>
</feature>
<keyword evidence="3" id="KW-0597">Phosphoprotein</keyword>